<name>A0AAW1QY85_9CHLO</name>
<dbReference type="AlphaFoldDB" id="A0AAW1QY85"/>
<accession>A0AAW1QY85</accession>
<sequence length="169" mass="17884">MTWAWSACQWRGCCVFRGCAQGAGDKPACTALAAFLVAAVPTLLAARAAFLQAQALMFTLEQELPDTAAALRLSGLEMSDCFEEVSLLSNDLTAGVRASAQLLTDTQQGIKGGVELVGATVVNTLLPAVRSRVLAEQGTLEASLQQRVRLKHTAPTLVEGIMWPGQNNP</sequence>
<comment type="caution">
    <text evidence="1">The sequence shown here is derived from an EMBL/GenBank/DDBJ whole genome shotgun (WGS) entry which is preliminary data.</text>
</comment>
<evidence type="ECO:0000313" key="1">
    <source>
        <dbReference type="EMBL" id="KAK9826191.1"/>
    </source>
</evidence>
<organism evidence="1 2">
    <name type="scientific">Elliptochloris bilobata</name>
    <dbReference type="NCBI Taxonomy" id="381761"/>
    <lineage>
        <taxon>Eukaryota</taxon>
        <taxon>Viridiplantae</taxon>
        <taxon>Chlorophyta</taxon>
        <taxon>core chlorophytes</taxon>
        <taxon>Trebouxiophyceae</taxon>
        <taxon>Trebouxiophyceae incertae sedis</taxon>
        <taxon>Elliptochloris clade</taxon>
        <taxon>Elliptochloris</taxon>
    </lineage>
</organism>
<evidence type="ECO:0000313" key="2">
    <source>
        <dbReference type="Proteomes" id="UP001445335"/>
    </source>
</evidence>
<reference evidence="1 2" key="1">
    <citation type="journal article" date="2024" name="Nat. Commun.">
        <title>Phylogenomics reveals the evolutionary origins of lichenization in chlorophyte algae.</title>
        <authorList>
            <person name="Puginier C."/>
            <person name="Libourel C."/>
            <person name="Otte J."/>
            <person name="Skaloud P."/>
            <person name="Haon M."/>
            <person name="Grisel S."/>
            <person name="Petersen M."/>
            <person name="Berrin J.G."/>
            <person name="Delaux P.M."/>
            <person name="Dal Grande F."/>
            <person name="Keller J."/>
        </authorList>
    </citation>
    <scope>NUCLEOTIDE SEQUENCE [LARGE SCALE GENOMIC DNA]</scope>
    <source>
        <strain evidence="1 2">SAG 245.80</strain>
    </source>
</reference>
<dbReference type="Proteomes" id="UP001445335">
    <property type="component" value="Unassembled WGS sequence"/>
</dbReference>
<gene>
    <name evidence="1" type="ORF">WJX81_006236</name>
</gene>
<protein>
    <submittedName>
        <fullName evidence="1">Uncharacterized protein</fullName>
    </submittedName>
</protein>
<proteinExistence type="predicted"/>
<keyword evidence="2" id="KW-1185">Reference proteome</keyword>
<dbReference type="PANTHER" id="PTHR33825:SF5">
    <property type="entry name" value="TRANSMEMBRANE PROTEIN"/>
    <property type="match status" value="1"/>
</dbReference>
<dbReference type="EMBL" id="JALJOU010000067">
    <property type="protein sequence ID" value="KAK9826191.1"/>
    <property type="molecule type" value="Genomic_DNA"/>
</dbReference>
<dbReference type="PANTHER" id="PTHR33825">
    <property type="entry name" value="CHITINASE-LIKE PROTEIN"/>
    <property type="match status" value="1"/>
</dbReference>